<dbReference type="AlphaFoldDB" id="A0AAD2FQN3"/>
<gene>
    <name evidence="5" type="ORF">CYCCA115_LOCUS12276</name>
</gene>
<evidence type="ECO:0000313" key="5">
    <source>
        <dbReference type="EMBL" id="CAJ1949797.1"/>
    </source>
</evidence>
<dbReference type="PANTHER" id="PTHR31468">
    <property type="entry name" value="1,3-BETA-GLUCANOSYLTRANSFERASE GAS1"/>
    <property type="match status" value="1"/>
</dbReference>
<evidence type="ECO:0000313" key="6">
    <source>
        <dbReference type="Proteomes" id="UP001295423"/>
    </source>
</evidence>
<keyword evidence="6" id="KW-1185">Reference proteome</keyword>
<comment type="caution">
    <text evidence="5">The sequence shown here is derived from an EMBL/GenBank/DDBJ whole genome shotgun (WGS) entry which is preliminary data.</text>
</comment>
<dbReference type="GO" id="GO:0042124">
    <property type="term" value="F:1,3-beta-glucanosyltransferase activity"/>
    <property type="evidence" value="ECO:0007669"/>
    <property type="project" value="TreeGrafter"/>
</dbReference>
<dbReference type="InterPro" id="IPR004886">
    <property type="entry name" value="Glucanosyltransferase"/>
</dbReference>
<keyword evidence="4" id="KW-0325">Glycoprotein</keyword>
<evidence type="ECO:0000256" key="2">
    <source>
        <dbReference type="ARBA" id="ARBA00022729"/>
    </source>
</evidence>
<evidence type="ECO:0000256" key="1">
    <source>
        <dbReference type="ARBA" id="ARBA00007528"/>
    </source>
</evidence>
<comment type="similarity">
    <text evidence="1">Belongs to the glycosyl hydrolase 72 family.</text>
</comment>
<protein>
    <submittedName>
        <fullName evidence="5">Uncharacterized protein</fullName>
    </submittedName>
</protein>
<dbReference type="SUPFAM" id="SSF51445">
    <property type="entry name" value="(Trans)glycosidases"/>
    <property type="match status" value="1"/>
</dbReference>
<organism evidence="5 6">
    <name type="scientific">Cylindrotheca closterium</name>
    <dbReference type="NCBI Taxonomy" id="2856"/>
    <lineage>
        <taxon>Eukaryota</taxon>
        <taxon>Sar</taxon>
        <taxon>Stramenopiles</taxon>
        <taxon>Ochrophyta</taxon>
        <taxon>Bacillariophyta</taxon>
        <taxon>Bacillariophyceae</taxon>
        <taxon>Bacillariophycidae</taxon>
        <taxon>Bacillariales</taxon>
        <taxon>Bacillariaceae</taxon>
        <taxon>Cylindrotheca</taxon>
    </lineage>
</organism>
<keyword evidence="3" id="KW-1015">Disulfide bond</keyword>
<dbReference type="EMBL" id="CAKOGP040001758">
    <property type="protein sequence ID" value="CAJ1949797.1"/>
    <property type="molecule type" value="Genomic_DNA"/>
</dbReference>
<sequence length="524" mass="59096">MFSLINFSKYLTVGVFMASQSKAMNPLEIKGYKFFDHLSGEEVVIKGIDYYPRPNDGLLNFNSLDYYSEEHRELWERDIAYFEELGVNAVRLYAVDPKKSHDSFMCALQEANIYVIVALARDCPTCAITRDQAPHCYPKELKEQGQAVIAAFAKYSNTLAFSAGNEVNHFAPPGMPQWNGVCQKKFLRDMRKYIASCPSLRKVPVGLIIADTDRAQNVLYYNCESDPKDKYENAEWLGLNSYVMCDGTAKRYDEALGLKALQKSFESYNYSIPVLMTEFGCLSDSFPEKEGYQGQRTFMQAKWLLNQPELLSLFAGAFGFEYSIEKANTGQESPYPFKCFGEQNYGIGFFEPENCNDIDIPCEYHPLPSFEFLKEAYNQSNGAPLTTVKTFSVPPERIGRSQCPEAFKPLSSFKWEADSAPSSWCPTKEDTNFVCTAHVASSGGCGFFDKLLRITFWGLILASAFFLTRKKPSDSDKKWAEKDDTFSEGSSNFSASLLNLTGIGKKYFNYQAIESDSSSDELGI</sequence>
<reference evidence="5" key="1">
    <citation type="submission" date="2023-08" db="EMBL/GenBank/DDBJ databases">
        <authorList>
            <person name="Audoor S."/>
            <person name="Bilcke G."/>
        </authorList>
    </citation>
    <scope>NUCLEOTIDE SEQUENCE</scope>
</reference>
<keyword evidence="2" id="KW-0732">Signal</keyword>
<accession>A0AAD2FQN3</accession>
<dbReference type="PANTHER" id="PTHR31468:SF2">
    <property type="entry name" value="1,3-BETA-GLUCANOSYLTRANSFERASE GAS1"/>
    <property type="match status" value="1"/>
</dbReference>
<dbReference type="Proteomes" id="UP001295423">
    <property type="component" value="Unassembled WGS sequence"/>
</dbReference>
<dbReference type="GO" id="GO:0034411">
    <property type="term" value="P:cell wall (1-&gt;3)-beta-D-glucan biosynthetic process"/>
    <property type="evidence" value="ECO:0007669"/>
    <property type="project" value="TreeGrafter"/>
</dbReference>
<dbReference type="GO" id="GO:0005886">
    <property type="term" value="C:plasma membrane"/>
    <property type="evidence" value="ECO:0007669"/>
    <property type="project" value="TreeGrafter"/>
</dbReference>
<proteinExistence type="inferred from homology"/>
<evidence type="ECO:0000256" key="4">
    <source>
        <dbReference type="ARBA" id="ARBA00023180"/>
    </source>
</evidence>
<dbReference type="Pfam" id="PF03198">
    <property type="entry name" value="Glyco_hydro_72"/>
    <property type="match status" value="1"/>
</dbReference>
<dbReference type="InterPro" id="IPR017853">
    <property type="entry name" value="GH"/>
</dbReference>
<name>A0AAD2FQN3_9STRA</name>
<dbReference type="Gene3D" id="3.20.20.80">
    <property type="entry name" value="Glycosidases"/>
    <property type="match status" value="1"/>
</dbReference>
<evidence type="ECO:0000256" key="3">
    <source>
        <dbReference type="ARBA" id="ARBA00023157"/>
    </source>
</evidence>